<dbReference type="RefSeq" id="XP_011441663.1">
    <property type="nucleotide sequence ID" value="XM_011443361.4"/>
</dbReference>
<feature type="domain" description="EF-hand" evidence="4">
    <location>
        <begin position="63"/>
        <end position="98"/>
    </location>
</feature>
<dbReference type="OrthoDB" id="444540at2759"/>
<dbReference type="EnsemblMetazoa" id="G2382.3">
    <property type="protein sequence ID" value="G2382.3:cds"/>
    <property type="gene ID" value="G2382"/>
</dbReference>
<dbReference type="Proteomes" id="UP000005408">
    <property type="component" value="Unassembled WGS sequence"/>
</dbReference>
<dbReference type="InterPro" id="IPR002048">
    <property type="entry name" value="EF_hand_dom"/>
</dbReference>
<organism evidence="5 6">
    <name type="scientific">Magallana gigas</name>
    <name type="common">Pacific oyster</name>
    <name type="synonym">Crassostrea gigas</name>
    <dbReference type="NCBI Taxonomy" id="29159"/>
    <lineage>
        <taxon>Eukaryota</taxon>
        <taxon>Metazoa</taxon>
        <taxon>Spiralia</taxon>
        <taxon>Lophotrochozoa</taxon>
        <taxon>Mollusca</taxon>
        <taxon>Bivalvia</taxon>
        <taxon>Autobranchia</taxon>
        <taxon>Pteriomorphia</taxon>
        <taxon>Ostreida</taxon>
        <taxon>Ostreoidea</taxon>
        <taxon>Ostreidae</taxon>
        <taxon>Magallana</taxon>
    </lineage>
</organism>
<keyword evidence="6" id="KW-1185">Reference proteome</keyword>
<dbReference type="AlphaFoldDB" id="A0A8W8KGQ5"/>
<dbReference type="InterPro" id="IPR011992">
    <property type="entry name" value="EF-hand-dom_pair"/>
</dbReference>
<proteinExistence type="predicted"/>
<dbReference type="GeneID" id="105338303"/>
<protein>
    <recommendedName>
        <fullName evidence="4">EF-hand domain-containing protein</fullName>
    </recommendedName>
</protein>
<evidence type="ECO:0000313" key="5">
    <source>
        <dbReference type="EnsemblMetazoa" id="G2382.1:cds"/>
    </source>
</evidence>
<evidence type="ECO:0000256" key="1">
    <source>
        <dbReference type="ARBA" id="ARBA00022723"/>
    </source>
</evidence>
<dbReference type="CDD" id="cd00051">
    <property type="entry name" value="EFh"/>
    <property type="match status" value="1"/>
</dbReference>
<dbReference type="GO" id="GO:0005509">
    <property type="term" value="F:calcium ion binding"/>
    <property type="evidence" value="ECO:0007669"/>
    <property type="project" value="InterPro"/>
</dbReference>
<dbReference type="InterPro" id="IPR051581">
    <property type="entry name" value="Ca-bind"/>
</dbReference>
<dbReference type="EnsemblMetazoa" id="G2382.4">
    <property type="protein sequence ID" value="G2382.4:cds"/>
    <property type="gene ID" value="G2382"/>
</dbReference>
<keyword evidence="2" id="KW-0677">Repeat</keyword>
<sequence length="210" mass="23878">MHVLTMDETTATLIEALRAQVLKKGYGGMRGLALAFKSLDIDFSKRIVFEELKIGIESYGIRMSEGYLRRLFKALDKDNSGGIDFLEFMKALEPPMKSHRKVVINEAFDKLDVTKDDVLNVEDMKVVYATNARSHPKYQSGEWTEDEVLRSFLDSIDTPGNPDGKVTRDEFMNYYAGVSATIDDDCYFDLMMRSCYGLPPKSSQSKKRPQ</sequence>
<dbReference type="EnsemblMetazoa" id="G2382.1">
    <property type="protein sequence ID" value="G2382.1:cds"/>
    <property type="gene ID" value="G2382"/>
</dbReference>
<dbReference type="Pfam" id="PF13499">
    <property type="entry name" value="EF-hand_7"/>
    <property type="match status" value="2"/>
</dbReference>
<reference evidence="5" key="1">
    <citation type="submission" date="2022-08" db="UniProtKB">
        <authorList>
            <consortium name="EnsemblMetazoa"/>
        </authorList>
    </citation>
    <scope>IDENTIFICATION</scope>
    <source>
        <strain evidence="5">05x7-T-G4-1.051#20</strain>
    </source>
</reference>
<evidence type="ECO:0000259" key="4">
    <source>
        <dbReference type="PROSITE" id="PS50222"/>
    </source>
</evidence>
<keyword evidence="1" id="KW-0479">Metal-binding</keyword>
<dbReference type="PANTHER" id="PTHR34524">
    <property type="entry name" value="CALCYPHOSIN"/>
    <property type="match status" value="1"/>
</dbReference>
<dbReference type="EnsemblMetazoa" id="G2382.2">
    <property type="protein sequence ID" value="G2382.2:cds"/>
    <property type="gene ID" value="G2382"/>
</dbReference>
<keyword evidence="3" id="KW-0106">Calcium</keyword>
<evidence type="ECO:0000256" key="3">
    <source>
        <dbReference type="ARBA" id="ARBA00022837"/>
    </source>
</evidence>
<dbReference type="Gene3D" id="1.10.238.10">
    <property type="entry name" value="EF-hand"/>
    <property type="match status" value="2"/>
</dbReference>
<dbReference type="SMART" id="SM00054">
    <property type="entry name" value="EFh"/>
    <property type="match status" value="4"/>
</dbReference>
<evidence type="ECO:0000256" key="2">
    <source>
        <dbReference type="ARBA" id="ARBA00022737"/>
    </source>
</evidence>
<dbReference type="SUPFAM" id="SSF47473">
    <property type="entry name" value="EF-hand"/>
    <property type="match status" value="1"/>
</dbReference>
<dbReference type="PANTHER" id="PTHR34524:SF6">
    <property type="entry name" value="CALCYPHOSINE LIKE"/>
    <property type="match status" value="1"/>
</dbReference>
<dbReference type="PROSITE" id="PS50222">
    <property type="entry name" value="EF_HAND_2"/>
    <property type="match status" value="1"/>
</dbReference>
<accession>A0A8W8KGQ5</accession>
<name>A0A8W8KGQ5_MAGGI</name>
<evidence type="ECO:0000313" key="6">
    <source>
        <dbReference type="Proteomes" id="UP000005408"/>
    </source>
</evidence>
<dbReference type="EnsemblMetazoa" id="G2382.6">
    <property type="protein sequence ID" value="G2382.6:cds"/>
    <property type="gene ID" value="G2382"/>
</dbReference>